<feature type="compositionally biased region" description="Polar residues" evidence="1">
    <location>
        <begin position="94"/>
        <end position="110"/>
    </location>
</feature>
<keyword evidence="2" id="KW-0472">Membrane</keyword>
<dbReference type="AlphaFoldDB" id="A0A941DZV8"/>
<protein>
    <submittedName>
        <fullName evidence="3">Uncharacterized protein</fullName>
    </submittedName>
</protein>
<dbReference type="RefSeq" id="WP_212675724.1">
    <property type="nucleotide sequence ID" value="NZ_JAGSPJ010000004.1"/>
</dbReference>
<evidence type="ECO:0000256" key="1">
    <source>
        <dbReference type="SAM" id="MobiDB-lite"/>
    </source>
</evidence>
<organism evidence="3 4">
    <name type="scientific">Undibacterium fentianense</name>
    <dbReference type="NCBI Taxonomy" id="2828728"/>
    <lineage>
        <taxon>Bacteria</taxon>
        <taxon>Pseudomonadati</taxon>
        <taxon>Pseudomonadota</taxon>
        <taxon>Betaproteobacteria</taxon>
        <taxon>Burkholderiales</taxon>
        <taxon>Oxalobacteraceae</taxon>
        <taxon>Undibacterium</taxon>
    </lineage>
</organism>
<evidence type="ECO:0000313" key="3">
    <source>
        <dbReference type="EMBL" id="MBR7800604.1"/>
    </source>
</evidence>
<evidence type="ECO:0000313" key="4">
    <source>
        <dbReference type="Proteomes" id="UP000678545"/>
    </source>
</evidence>
<keyword evidence="2" id="KW-0812">Transmembrane</keyword>
<feature type="transmembrane region" description="Helical" evidence="2">
    <location>
        <begin position="21"/>
        <end position="41"/>
    </location>
</feature>
<dbReference type="Proteomes" id="UP000678545">
    <property type="component" value="Unassembled WGS sequence"/>
</dbReference>
<keyword evidence="4" id="KW-1185">Reference proteome</keyword>
<name>A0A941DZV8_9BURK</name>
<gene>
    <name evidence="3" type="ORF">KDM90_11405</name>
</gene>
<dbReference type="EMBL" id="JAGSPJ010000004">
    <property type="protein sequence ID" value="MBR7800604.1"/>
    <property type="molecule type" value="Genomic_DNA"/>
</dbReference>
<evidence type="ECO:0000256" key="2">
    <source>
        <dbReference type="SAM" id="Phobius"/>
    </source>
</evidence>
<proteinExistence type="predicted"/>
<keyword evidence="2" id="KW-1133">Transmembrane helix</keyword>
<reference evidence="3" key="1">
    <citation type="submission" date="2021-04" db="EMBL/GenBank/DDBJ databases">
        <title>novel species isolated from subtropical streams in China.</title>
        <authorList>
            <person name="Lu H."/>
        </authorList>
    </citation>
    <scope>NUCLEOTIDE SEQUENCE</scope>
    <source>
        <strain evidence="3">FT137W</strain>
    </source>
</reference>
<accession>A0A941DZV8</accession>
<comment type="caution">
    <text evidence="3">The sequence shown here is derived from an EMBL/GenBank/DDBJ whole genome shotgun (WGS) entry which is preliminary data.</text>
</comment>
<feature type="compositionally biased region" description="Polar residues" evidence="1">
    <location>
        <begin position="78"/>
        <end position="87"/>
    </location>
</feature>
<feature type="region of interest" description="Disordered" evidence="1">
    <location>
        <begin position="213"/>
        <end position="232"/>
    </location>
</feature>
<sequence>MFNFFHIRQQNDTKVKQNSRLNRHGIAVSVLLTHLVIILAWQSKHYVDHSPTKKAKVLFYFDITQAKKTKQETRIQKIDQSNLNNNLHSRKQTQNRSLPTDSEPKSISNQKYVTTQLDLVPTENNTQSQSRPIEKNIQDLTQILKEDFLKQEKNDRPDPNNRHDSLKKFSNAVAAAAQIQRDGVQIEKKYAYDGRPVSKIKTPYGTYCIRHPKAGEKPELSPPALPVSCGQL</sequence>
<feature type="region of interest" description="Disordered" evidence="1">
    <location>
        <begin position="71"/>
        <end position="110"/>
    </location>
</feature>